<name>X0TFD7_9ZZZZ</name>
<dbReference type="EMBL" id="BARS01016893">
    <property type="protein sequence ID" value="GAF91914.1"/>
    <property type="molecule type" value="Genomic_DNA"/>
</dbReference>
<gene>
    <name evidence="1" type="ORF">S01H1_27708</name>
</gene>
<protein>
    <submittedName>
        <fullName evidence="1">Uncharacterized protein</fullName>
    </submittedName>
</protein>
<reference evidence="1" key="1">
    <citation type="journal article" date="2014" name="Front. Microbiol.">
        <title>High frequency of phylogenetically diverse reductive dehalogenase-homologous genes in deep subseafloor sedimentary metagenomes.</title>
        <authorList>
            <person name="Kawai M."/>
            <person name="Futagami T."/>
            <person name="Toyoda A."/>
            <person name="Takaki Y."/>
            <person name="Nishi S."/>
            <person name="Hori S."/>
            <person name="Arai W."/>
            <person name="Tsubouchi T."/>
            <person name="Morono Y."/>
            <person name="Uchiyama I."/>
            <person name="Ito T."/>
            <person name="Fujiyama A."/>
            <person name="Inagaki F."/>
            <person name="Takami H."/>
        </authorList>
    </citation>
    <scope>NUCLEOTIDE SEQUENCE</scope>
    <source>
        <strain evidence="1">Expedition CK06-06</strain>
    </source>
</reference>
<feature type="non-terminal residue" evidence="1">
    <location>
        <position position="1"/>
    </location>
</feature>
<proteinExistence type="predicted"/>
<organism evidence="1">
    <name type="scientific">marine sediment metagenome</name>
    <dbReference type="NCBI Taxonomy" id="412755"/>
    <lineage>
        <taxon>unclassified sequences</taxon>
        <taxon>metagenomes</taxon>
        <taxon>ecological metagenomes</taxon>
    </lineage>
</organism>
<accession>X0TFD7</accession>
<dbReference type="AlphaFoldDB" id="X0TFD7"/>
<comment type="caution">
    <text evidence="1">The sequence shown here is derived from an EMBL/GenBank/DDBJ whole genome shotgun (WGS) entry which is preliminary data.</text>
</comment>
<sequence length="37" mass="4003">KARDINGAESDWSESKTVIISKGPIAMKKIPWPGPPP</sequence>
<evidence type="ECO:0000313" key="1">
    <source>
        <dbReference type="EMBL" id="GAF91914.1"/>
    </source>
</evidence>